<dbReference type="RefSeq" id="WP_188943001.1">
    <property type="nucleotide sequence ID" value="NZ_BMNA01000006.1"/>
</dbReference>
<dbReference type="GO" id="GO:0016491">
    <property type="term" value="F:oxidoreductase activity"/>
    <property type="evidence" value="ECO:0007669"/>
    <property type="project" value="InterPro"/>
</dbReference>
<evidence type="ECO:0000313" key="4">
    <source>
        <dbReference type="Proteomes" id="UP000655208"/>
    </source>
</evidence>
<comment type="caution">
    <text evidence="3">The sequence shown here is derived from an EMBL/GenBank/DDBJ whole genome shotgun (WGS) entry which is preliminary data.</text>
</comment>
<comment type="similarity">
    <text evidence="1">Belongs to the F420H(2)-dependent quinone reductase family.</text>
</comment>
<dbReference type="Proteomes" id="UP000655208">
    <property type="component" value="Unassembled WGS sequence"/>
</dbReference>
<dbReference type="Pfam" id="PF04075">
    <property type="entry name" value="F420H2_quin_red"/>
    <property type="match status" value="1"/>
</dbReference>
<dbReference type="EMBL" id="BMNA01000006">
    <property type="protein sequence ID" value="GGM08625.1"/>
    <property type="molecule type" value="Genomic_DNA"/>
</dbReference>
<reference evidence="3" key="2">
    <citation type="submission" date="2020-09" db="EMBL/GenBank/DDBJ databases">
        <authorList>
            <person name="Sun Q."/>
            <person name="Zhou Y."/>
        </authorList>
    </citation>
    <scope>NUCLEOTIDE SEQUENCE</scope>
    <source>
        <strain evidence="3">CGMCC 4.7308</strain>
    </source>
</reference>
<dbReference type="PANTHER" id="PTHR39428:SF3">
    <property type="entry name" value="DEAZAFLAVIN-DEPENDENT NITROREDUCTASE"/>
    <property type="match status" value="1"/>
</dbReference>
<keyword evidence="4" id="KW-1185">Reference proteome</keyword>
<dbReference type="InterPro" id="IPR004378">
    <property type="entry name" value="F420H2_quin_Rdtase"/>
</dbReference>
<dbReference type="NCBIfam" id="TIGR00026">
    <property type="entry name" value="hi_GC_TIGR00026"/>
    <property type="match status" value="1"/>
</dbReference>
<protein>
    <submittedName>
        <fullName evidence="3">F420H(2)-dependent quinone reductase</fullName>
    </submittedName>
</protein>
<dbReference type="PANTHER" id="PTHR39428">
    <property type="entry name" value="F420H(2)-DEPENDENT QUINONE REDUCTASE RV1261C"/>
    <property type="match status" value="1"/>
</dbReference>
<proteinExistence type="inferred from homology"/>
<dbReference type="GO" id="GO:0070967">
    <property type="term" value="F:coenzyme F420 binding"/>
    <property type="evidence" value="ECO:0007669"/>
    <property type="project" value="TreeGrafter"/>
</dbReference>
<dbReference type="AlphaFoldDB" id="A0A917T2W0"/>
<gene>
    <name evidence="3" type="ORF">GCM10011594_30670</name>
</gene>
<comment type="catalytic activity">
    <reaction evidence="2">
        <text>oxidized coenzyme F420-(gamma-L-Glu)(n) + a quinol + H(+) = reduced coenzyme F420-(gamma-L-Glu)(n) + a quinone</text>
        <dbReference type="Rhea" id="RHEA:39663"/>
        <dbReference type="Rhea" id="RHEA-COMP:12939"/>
        <dbReference type="Rhea" id="RHEA-COMP:14378"/>
        <dbReference type="ChEBI" id="CHEBI:15378"/>
        <dbReference type="ChEBI" id="CHEBI:24646"/>
        <dbReference type="ChEBI" id="CHEBI:132124"/>
        <dbReference type="ChEBI" id="CHEBI:133980"/>
        <dbReference type="ChEBI" id="CHEBI:139511"/>
    </reaction>
</comment>
<sequence length="148" mass="16438">MAEQVARGQYLRGASDWAADQAEQYEESNGQEATTLRGVPIMLVSTTGRRTGALRRTPLMRVEHQGSYAAVASKGGAPDHPVWYLNILADPVVTVRDGAQVGTYRAHTAEGAERDRWWERAVAVWPDYAEYQTKTDRQIPVVVLDPVE</sequence>
<dbReference type="InterPro" id="IPR012349">
    <property type="entry name" value="Split_barrel_FMN-bd"/>
</dbReference>
<accession>A0A917T2W0</accession>
<evidence type="ECO:0000256" key="2">
    <source>
        <dbReference type="ARBA" id="ARBA00049106"/>
    </source>
</evidence>
<evidence type="ECO:0000256" key="1">
    <source>
        <dbReference type="ARBA" id="ARBA00008710"/>
    </source>
</evidence>
<name>A0A917T2W0_9ACTN</name>
<dbReference type="GO" id="GO:0005886">
    <property type="term" value="C:plasma membrane"/>
    <property type="evidence" value="ECO:0007669"/>
    <property type="project" value="TreeGrafter"/>
</dbReference>
<reference evidence="3" key="1">
    <citation type="journal article" date="2014" name="Int. J. Syst. Evol. Microbiol.">
        <title>Complete genome sequence of Corynebacterium casei LMG S-19264T (=DSM 44701T), isolated from a smear-ripened cheese.</title>
        <authorList>
            <consortium name="US DOE Joint Genome Institute (JGI-PGF)"/>
            <person name="Walter F."/>
            <person name="Albersmeier A."/>
            <person name="Kalinowski J."/>
            <person name="Ruckert C."/>
        </authorList>
    </citation>
    <scope>NUCLEOTIDE SEQUENCE</scope>
    <source>
        <strain evidence="3">CGMCC 4.7308</strain>
    </source>
</reference>
<evidence type="ECO:0000313" key="3">
    <source>
        <dbReference type="EMBL" id="GGM08625.1"/>
    </source>
</evidence>
<dbReference type="Gene3D" id="2.30.110.10">
    <property type="entry name" value="Electron Transport, Fmn-binding Protein, Chain A"/>
    <property type="match status" value="1"/>
</dbReference>
<organism evidence="3 4">
    <name type="scientific">Nakamurella endophytica</name>
    <dbReference type="NCBI Taxonomy" id="1748367"/>
    <lineage>
        <taxon>Bacteria</taxon>
        <taxon>Bacillati</taxon>
        <taxon>Actinomycetota</taxon>
        <taxon>Actinomycetes</taxon>
        <taxon>Nakamurellales</taxon>
        <taxon>Nakamurellaceae</taxon>
        <taxon>Nakamurella</taxon>
    </lineage>
</organism>